<dbReference type="Proteomes" id="UP000266915">
    <property type="component" value="Unassembled WGS sequence"/>
</dbReference>
<dbReference type="Gene3D" id="2.40.50.140">
    <property type="entry name" value="Nucleic acid-binding proteins"/>
    <property type="match status" value="1"/>
</dbReference>
<comment type="caution">
    <text evidence="3">The sequence shown here is derived from an EMBL/GenBank/DDBJ whole genome shotgun (WGS) entry which is preliminary data.</text>
</comment>
<dbReference type="RefSeq" id="WP_159453455.1">
    <property type="nucleotide sequence ID" value="NZ_FXAP01000007.1"/>
</dbReference>
<evidence type="ECO:0000313" key="3">
    <source>
        <dbReference type="EMBL" id="ROR76100.1"/>
    </source>
</evidence>
<dbReference type="InterPro" id="IPR000424">
    <property type="entry name" value="Primosome_PriB/ssb"/>
</dbReference>
<evidence type="ECO:0000313" key="4">
    <source>
        <dbReference type="Proteomes" id="UP000266915"/>
    </source>
</evidence>
<dbReference type="AlphaFoldDB" id="A0A3N2BLF7"/>
<dbReference type="EMBL" id="RKHL01000002">
    <property type="protein sequence ID" value="ROR76100.1"/>
    <property type="molecule type" value="Genomic_DNA"/>
</dbReference>
<accession>A0A3N2BLF7</accession>
<dbReference type="InterPro" id="IPR012340">
    <property type="entry name" value="NA-bd_OB-fold"/>
</dbReference>
<proteinExistence type="predicted"/>
<evidence type="ECO:0000256" key="2">
    <source>
        <dbReference type="PROSITE-ProRule" id="PRU00252"/>
    </source>
</evidence>
<protein>
    <submittedName>
        <fullName evidence="3">Single-stranded DNA-binding protein</fullName>
    </submittedName>
</protein>
<dbReference type="PROSITE" id="PS50935">
    <property type="entry name" value="SSB"/>
    <property type="match status" value="1"/>
</dbReference>
<keyword evidence="4" id="KW-1185">Reference proteome</keyword>
<evidence type="ECO:0000256" key="1">
    <source>
        <dbReference type="ARBA" id="ARBA00023125"/>
    </source>
</evidence>
<name>A0A3N2BLF7_9MICO</name>
<dbReference type="SUPFAM" id="SSF50249">
    <property type="entry name" value="Nucleic acid-binding proteins"/>
    <property type="match status" value="1"/>
</dbReference>
<dbReference type="Pfam" id="PF00436">
    <property type="entry name" value="SSB"/>
    <property type="match status" value="1"/>
</dbReference>
<dbReference type="GO" id="GO:0003697">
    <property type="term" value="F:single-stranded DNA binding"/>
    <property type="evidence" value="ECO:0007669"/>
    <property type="project" value="InterPro"/>
</dbReference>
<sequence>MSNPLNGGTLVGRVSQDIKEFPNNDGSKVLLTTLAVDDNFVSGTGDDRKAQTQFIPVRIFLAKTVTGRGAWDRVHTGDLIAIETRIACQPYQKDGQTVFPSPTIEVDGFPQFLEPKSVTDARQARKAVEAPAAPAVAETPEQTIARLQAEIAASGAPATNYDNTSPFPTA</sequence>
<organism evidence="3 4">
    <name type="scientific">Plantibacter flavus</name>
    <dbReference type="NCBI Taxonomy" id="150123"/>
    <lineage>
        <taxon>Bacteria</taxon>
        <taxon>Bacillati</taxon>
        <taxon>Actinomycetota</taxon>
        <taxon>Actinomycetes</taxon>
        <taxon>Micrococcales</taxon>
        <taxon>Microbacteriaceae</taxon>
        <taxon>Plantibacter</taxon>
    </lineage>
</organism>
<keyword evidence="1 2" id="KW-0238">DNA-binding</keyword>
<gene>
    <name evidence="3" type="ORF">EDD42_4053</name>
</gene>
<reference evidence="3 4" key="1">
    <citation type="submission" date="2018-11" db="EMBL/GenBank/DDBJ databases">
        <title>Sequencing the genomes of 1000 actinobacteria strains.</title>
        <authorList>
            <person name="Klenk H.-P."/>
        </authorList>
    </citation>
    <scope>NUCLEOTIDE SEQUENCE [LARGE SCALE GENOMIC DNA]</scope>
    <source>
        <strain evidence="3 4">DSM 14012</strain>
    </source>
</reference>